<dbReference type="EMBL" id="FQUB01000110">
    <property type="protein sequence ID" value="SHF99199.1"/>
    <property type="molecule type" value="Genomic_DNA"/>
</dbReference>
<keyword evidence="1" id="KW-1133">Transmembrane helix</keyword>
<organism evidence="2 3">
    <name type="scientific">Heyndrickxia coagulans DSM 1 = ATCC 7050</name>
    <dbReference type="NCBI Taxonomy" id="1121088"/>
    <lineage>
        <taxon>Bacteria</taxon>
        <taxon>Bacillati</taxon>
        <taxon>Bacillota</taxon>
        <taxon>Bacilli</taxon>
        <taxon>Bacillales</taxon>
        <taxon>Bacillaceae</taxon>
        <taxon>Heyndrickxia</taxon>
    </lineage>
</organism>
<reference evidence="2 3" key="1">
    <citation type="submission" date="2016-11" db="EMBL/GenBank/DDBJ databases">
        <authorList>
            <person name="Varghese N."/>
            <person name="Submissions S."/>
        </authorList>
    </citation>
    <scope>NUCLEOTIDE SEQUENCE [LARGE SCALE GENOMIC DNA]</scope>
    <source>
        <strain evidence="2 3">DSM 1</strain>
    </source>
</reference>
<name>A0A8B4BZG5_HEYCO</name>
<feature type="transmembrane region" description="Helical" evidence="1">
    <location>
        <begin position="44"/>
        <end position="62"/>
    </location>
</feature>
<proteinExistence type="predicted"/>
<sequence length="96" mass="11346">MNRENKIFSKVSFFMFILGLILFIIAITLFLTGQDIKYYTRFHHWGWFAWGISFLASIVSFIRKEPGKLKMIPYIGALIFGVIIVICLLYWSFHFV</sequence>
<dbReference type="AlphaFoldDB" id="A0A8B4BZG5"/>
<dbReference type="Proteomes" id="UP000184029">
    <property type="component" value="Unassembled WGS sequence"/>
</dbReference>
<feature type="transmembrane region" description="Helical" evidence="1">
    <location>
        <begin position="74"/>
        <end position="93"/>
    </location>
</feature>
<protein>
    <submittedName>
        <fullName evidence="2">Uncharacterized protein</fullName>
    </submittedName>
</protein>
<accession>A0A8B4BZG5</accession>
<evidence type="ECO:0000313" key="3">
    <source>
        <dbReference type="Proteomes" id="UP000184029"/>
    </source>
</evidence>
<gene>
    <name evidence="2" type="ORF">SAMN02745208_03030</name>
</gene>
<comment type="caution">
    <text evidence="2">The sequence shown here is derived from an EMBL/GenBank/DDBJ whole genome shotgun (WGS) entry which is preliminary data.</text>
</comment>
<dbReference type="RefSeq" id="WP_029143094.1">
    <property type="nucleotide sequence ID" value="NZ_ALAS01000111.1"/>
</dbReference>
<evidence type="ECO:0000313" key="2">
    <source>
        <dbReference type="EMBL" id="SHF99199.1"/>
    </source>
</evidence>
<keyword evidence="1" id="KW-0812">Transmembrane</keyword>
<evidence type="ECO:0000256" key="1">
    <source>
        <dbReference type="SAM" id="Phobius"/>
    </source>
</evidence>
<keyword evidence="1" id="KW-0472">Membrane</keyword>
<dbReference type="KEGG" id="bcoa:BF29_2159"/>
<feature type="transmembrane region" description="Helical" evidence="1">
    <location>
        <begin position="12"/>
        <end position="32"/>
    </location>
</feature>
<dbReference type="GeneID" id="29814375"/>